<comment type="similarity">
    <text evidence="1">Belongs to the iron-containing alcohol dehydrogenase family.</text>
</comment>
<keyword evidence="3" id="KW-0520">NAD</keyword>
<dbReference type="PROSITE" id="PS00913">
    <property type="entry name" value="ADH_IRON_1"/>
    <property type="match status" value="1"/>
</dbReference>
<dbReference type="PANTHER" id="PTHR11496">
    <property type="entry name" value="ALCOHOL DEHYDROGENASE"/>
    <property type="match status" value="1"/>
</dbReference>
<dbReference type="Pfam" id="PF25137">
    <property type="entry name" value="ADH_Fe_C"/>
    <property type="match status" value="1"/>
</dbReference>
<dbReference type="SUPFAM" id="SSF56796">
    <property type="entry name" value="Dehydroquinate synthase-like"/>
    <property type="match status" value="1"/>
</dbReference>
<dbReference type="FunFam" id="3.40.50.1970:FF:000003">
    <property type="entry name" value="Alcohol dehydrogenase, iron-containing"/>
    <property type="match status" value="1"/>
</dbReference>
<dbReference type="EMBL" id="FNID01000018">
    <property type="protein sequence ID" value="SDN39916.1"/>
    <property type="molecule type" value="Genomic_DNA"/>
</dbReference>
<reference evidence="6 7" key="1">
    <citation type="submission" date="2016-10" db="EMBL/GenBank/DDBJ databases">
        <authorList>
            <person name="de Groot N.N."/>
        </authorList>
    </citation>
    <scope>NUCLEOTIDE SEQUENCE [LARGE SCALE GENOMIC DNA]</scope>
    <source>
        <strain evidence="6 7">CGMCC 1.5012</strain>
    </source>
</reference>
<dbReference type="InterPro" id="IPR018211">
    <property type="entry name" value="ADH_Fe_CS"/>
</dbReference>
<protein>
    <submittedName>
        <fullName evidence="6">Alcohol dehydrogenase</fullName>
    </submittedName>
</protein>
<sequence>MGIHRVNSVAVSFFGKGSISLLPEELKKRSLKRALIITDNFLYESGTAARVGDELLKAGIEYAIYYRVQPNPTVDIINECIYAASELKVDVLVAVGGGSAIDTAKAVGIVLTNGGQVEQYEGLNKSKNPALPIVAVNTTAGTGSEVTSFYVVTNPKIHSKMVMVDPNCMVSIAINDSDFMLSMPKGLTAATGMDAMTHAIEAVLCRQSTPLTDKDALWCIKTIKDYLPTAVANGSDVKARDMMAYAEYTAGMAFSNGGLGMVHAMAHSLGGFYNLPHGICNSILLPFVMEYNGQSAEVQQKFISIALALEIDGAKSMSAAEAMRACVMYIRNLCKQVGIPSGFAQYKVKKEDFSALAKLALADTCMPANPIQPTAEDIIAVYEKAYNGIA</sequence>
<dbReference type="Pfam" id="PF00465">
    <property type="entry name" value="Fe-ADH"/>
    <property type="match status" value="1"/>
</dbReference>
<dbReference type="InterPro" id="IPR001670">
    <property type="entry name" value="ADH_Fe/GldA"/>
</dbReference>
<dbReference type="PANTHER" id="PTHR11496:SF102">
    <property type="entry name" value="ALCOHOL DEHYDROGENASE 4"/>
    <property type="match status" value="1"/>
</dbReference>
<dbReference type="OrthoDB" id="9804734at2"/>
<dbReference type="CDD" id="cd08188">
    <property type="entry name" value="PDDH"/>
    <property type="match status" value="1"/>
</dbReference>
<dbReference type="AlphaFoldDB" id="A0A1H0B2S6"/>
<dbReference type="RefSeq" id="WP_092640353.1">
    <property type="nucleotide sequence ID" value="NZ_FNID01000018.1"/>
</dbReference>
<evidence type="ECO:0000313" key="7">
    <source>
        <dbReference type="Proteomes" id="UP000199182"/>
    </source>
</evidence>
<evidence type="ECO:0000256" key="1">
    <source>
        <dbReference type="ARBA" id="ARBA00007358"/>
    </source>
</evidence>
<evidence type="ECO:0000313" key="6">
    <source>
        <dbReference type="EMBL" id="SDN39916.1"/>
    </source>
</evidence>
<dbReference type="GO" id="GO:0004022">
    <property type="term" value="F:alcohol dehydrogenase (NAD+) activity"/>
    <property type="evidence" value="ECO:0007669"/>
    <property type="project" value="TreeGrafter"/>
</dbReference>
<dbReference type="PROSITE" id="PS00060">
    <property type="entry name" value="ADH_IRON_2"/>
    <property type="match status" value="1"/>
</dbReference>
<keyword evidence="7" id="KW-1185">Reference proteome</keyword>
<evidence type="ECO:0000256" key="3">
    <source>
        <dbReference type="ARBA" id="ARBA00023027"/>
    </source>
</evidence>
<dbReference type="InterPro" id="IPR056798">
    <property type="entry name" value="ADH_Fe_C"/>
</dbReference>
<evidence type="ECO:0000259" key="4">
    <source>
        <dbReference type="Pfam" id="PF00465"/>
    </source>
</evidence>
<dbReference type="GO" id="GO:0046872">
    <property type="term" value="F:metal ion binding"/>
    <property type="evidence" value="ECO:0007669"/>
    <property type="project" value="InterPro"/>
</dbReference>
<dbReference type="STRING" id="258515.SAMN05192585_11835"/>
<accession>A0A1H0B2S6</accession>
<evidence type="ECO:0000259" key="5">
    <source>
        <dbReference type="Pfam" id="PF25137"/>
    </source>
</evidence>
<gene>
    <name evidence="6" type="ORF">SAMN05192585_11835</name>
</gene>
<proteinExistence type="inferred from homology"/>
<feature type="domain" description="Fe-containing alcohol dehydrogenase-like C-terminal" evidence="5">
    <location>
        <begin position="188"/>
        <end position="386"/>
    </location>
</feature>
<dbReference type="Gene3D" id="3.40.50.1970">
    <property type="match status" value="1"/>
</dbReference>
<dbReference type="Gene3D" id="1.20.1090.10">
    <property type="entry name" value="Dehydroquinate synthase-like - alpha domain"/>
    <property type="match status" value="1"/>
</dbReference>
<keyword evidence="2" id="KW-0560">Oxidoreductase</keyword>
<dbReference type="FunFam" id="1.20.1090.10:FF:000001">
    <property type="entry name" value="Aldehyde-alcohol dehydrogenase"/>
    <property type="match status" value="1"/>
</dbReference>
<dbReference type="Proteomes" id="UP000199182">
    <property type="component" value="Unassembled WGS sequence"/>
</dbReference>
<dbReference type="InterPro" id="IPR039697">
    <property type="entry name" value="Alcohol_dehydrogenase_Fe"/>
</dbReference>
<organism evidence="6 7">
    <name type="scientific">Acetanaerobacterium elongatum</name>
    <dbReference type="NCBI Taxonomy" id="258515"/>
    <lineage>
        <taxon>Bacteria</taxon>
        <taxon>Bacillati</taxon>
        <taxon>Bacillota</taxon>
        <taxon>Clostridia</taxon>
        <taxon>Eubacteriales</taxon>
        <taxon>Oscillospiraceae</taxon>
        <taxon>Acetanaerobacterium</taxon>
    </lineage>
</organism>
<name>A0A1H0B2S6_9FIRM</name>
<evidence type="ECO:0000256" key="2">
    <source>
        <dbReference type="ARBA" id="ARBA00023002"/>
    </source>
</evidence>
<feature type="domain" description="Alcohol dehydrogenase iron-type/glycerol dehydrogenase GldA" evidence="4">
    <location>
        <begin position="13"/>
        <end position="176"/>
    </location>
</feature>